<dbReference type="PANTHER" id="PTHR12984">
    <property type="entry name" value="SCY1-RELATED S/T PROTEIN KINASE-LIKE"/>
    <property type="match status" value="1"/>
</dbReference>
<protein>
    <submittedName>
        <fullName evidence="3">SCY1-like protein 2</fullName>
    </submittedName>
</protein>
<keyword evidence="4" id="KW-1185">Reference proteome</keyword>
<name>A0A4Y2QIN6_ARAVE</name>
<dbReference type="OrthoDB" id="79687at2759"/>
<evidence type="ECO:0000313" key="2">
    <source>
        <dbReference type="EMBL" id="GBN63058.1"/>
    </source>
</evidence>
<feature type="compositionally biased region" description="Polar residues" evidence="1">
    <location>
        <begin position="13"/>
        <end position="25"/>
    </location>
</feature>
<dbReference type="Gene3D" id="3.30.200.20">
    <property type="entry name" value="Phosphorylase Kinase, domain 1"/>
    <property type="match status" value="1"/>
</dbReference>
<proteinExistence type="predicted"/>
<dbReference type="EMBL" id="BGPR01013975">
    <property type="protein sequence ID" value="GBN63129.1"/>
    <property type="molecule type" value="Genomic_DNA"/>
</dbReference>
<evidence type="ECO:0000256" key="1">
    <source>
        <dbReference type="SAM" id="MobiDB-lite"/>
    </source>
</evidence>
<dbReference type="Proteomes" id="UP000499080">
    <property type="component" value="Unassembled WGS sequence"/>
</dbReference>
<accession>A0A4Y2QIN6</accession>
<sequence length="143" mass="16040">MESELCKLESLPDLSSDTGSGNQEGSPLAPIIDHWVMEMLNRIKSTVSNFSTVLPGNPVTREYEIVEHVASAGPALLWKVYKGIKKSTKEEGAVFVLEKKLLDRYSKHERETILTILKNGIARLTRLRHPSILTVQQALEESR</sequence>
<feature type="region of interest" description="Disordered" evidence="1">
    <location>
        <begin position="1"/>
        <end position="25"/>
    </location>
</feature>
<gene>
    <name evidence="3" type="primary">Scyl2_5</name>
    <name evidence="2" type="synonym">Scyl2_2</name>
    <name evidence="2" type="ORF">AVEN_174198_1</name>
    <name evidence="3" type="ORF">AVEN_201509_1</name>
</gene>
<comment type="caution">
    <text evidence="3">The sequence shown here is derived from an EMBL/GenBank/DDBJ whole genome shotgun (WGS) entry which is preliminary data.</text>
</comment>
<evidence type="ECO:0000313" key="3">
    <source>
        <dbReference type="EMBL" id="GBN63129.1"/>
    </source>
</evidence>
<reference evidence="3 4" key="1">
    <citation type="journal article" date="2019" name="Sci. Rep.">
        <title>Orb-weaving spider Araneus ventricosus genome elucidates the spidroin gene catalogue.</title>
        <authorList>
            <person name="Kono N."/>
            <person name="Nakamura H."/>
            <person name="Ohtoshi R."/>
            <person name="Moran D.A.P."/>
            <person name="Shinohara A."/>
            <person name="Yoshida Y."/>
            <person name="Fujiwara M."/>
            <person name="Mori M."/>
            <person name="Tomita M."/>
            <person name="Arakawa K."/>
        </authorList>
    </citation>
    <scope>NUCLEOTIDE SEQUENCE [LARGE SCALE GENOMIC DNA]</scope>
</reference>
<dbReference type="AlphaFoldDB" id="A0A4Y2QIN6"/>
<dbReference type="PANTHER" id="PTHR12984:SF6">
    <property type="entry name" value="SCY1-LIKE PROTEIN 2"/>
    <property type="match status" value="1"/>
</dbReference>
<organism evidence="3 4">
    <name type="scientific">Araneus ventricosus</name>
    <name type="common">Orbweaver spider</name>
    <name type="synonym">Epeira ventricosa</name>
    <dbReference type="NCBI Taxonomy" id="182803"/>
    <lineage>
        <taxon>Eukaryota</taxon>
        <taxon>Metazoa</taxon>
        <taxon>Ecdysozoa</taxon>
        <taxon>Arthropoda</taxon>
        <taxon>Chelicerata</taxon>
        <taxon>Arachnida</taxon>
        <taxon>Araneae</taxon>
        <taxon>Araneomorphae</taxon>
        <taxon>Entelegynae</taxon>
        <taxon>Araneoidea</taxon>
        <taxon>Araneidae</taxon>
        <taxon>Araneus</taxon>
    </lineage>
</organism>
<dbReference type="EMBL" id="BGPR01013966">
    <property type="protein sequence ID" value="GBN63058.1"/>
    <property type="molecule type" value="Genomic_DNA"/>
</dbReference>
<evidence type="ECO:0000313" key="4">
    <source>
        <dbReference type="Proteomes" id="UP000499080"/>
    </source>
</evidence>
<dbReference type="InterPro" id="IPR051177">
    <property type="entry name" value="CIK-Related_Protein"/>
</dbReference>